<dbReference type="InterPro" id="IPR011059">
    <property type="entry name" value="Metal-dep_hydrolase_composite"/>
</dbReference>
<evidence type="ECO:0000259" key="2">
    <source>
        <dbReference type="Pfam" id="PF01979"/>
    </source>
</evidence>
<evidence type="ECO:0000256" key="1">
    <source>
        <dbReference type="SAM" id="SignalP"/>
    </source>
</evidence>
<dbReference type="InterPro" id="IPR032466">
    <property type="entry name" value="Metal_Hydrolase"/>
</dbReference>
<keyword evidence="4" id="KW-1185">Reference proteome</keyword>
<gene>
    <name evidence="3" type="ORF">SAMN06265377_3257</name>
</gene>
<dbReference type="PANTHER" id="PTHR43135:SF3">
    <property type="entry name" value="ALPHA-D-RIBOSE 1-METHYLPHOSPHONATE 5-TRIPHOSPHATE DIPHOSPHATASE"/>
    <property type="match status" value="1"/>
</dbReference>
<dbReference type="EMBL" id="OBEH01000005">
    <property type="protein sequence ID" value="SNZ01419.1"/>
    <property type="molecule type" value="Genomic_DNA"/>
</dbReference>
<dbReference type="InterPro" id="IPR006680">
    <property type="entry name" value="Amidohydro-rel"/>
</dbReference>
<dbReference type="GO" id="GO:0016810">
    <property type="term" value="F:hydrolase activity, acting on carbon-nitrogen (but not peptide) bonds"/>
    <property type="evidence" value="ECO:0007669"/>
    <property type="project" value="InterPro"/>
</dbReference>
<dbReference type="OrthoDB" id="9797498at2"/>
<protein>
    <submittedName>
        <fullName evidence="3">Imidazolonepropionase</fullName>
    </submittedName>
</protein>
<sequence>MKNLFLLFILYLSTILANAQTKLVKADAYLNVRTGQIVKPANLIIKDGLIKSINPKSIPDNIEIIDLSGKILLPGLMDMHVHLHWDEDYPTATLFKESTSEAAFRGARNAKKNLMAGFTTIRTVGQDHPSIELLDVEIDKAIKKGFIDGPDIIPAGHAISISGGHYDLSMFDTFSAGVLEFGIEHGIADGEDEVIKAVRYQIKHGAKVIKIAATAGVMSLGGSVGALQFPEKEIIAIVEEAARHNVKVAAHAHGLEGIIVATRAGVASIEHGSILNDEAIELMKKQGTYLVPTAYLNEPTDLSHLPEAMRKKAEEIMPKARASHSEAIRKGVKIAFGTDVGAPKVIAHGENAKEFKTLVNLGMSNINAIKTATINAADLLSMTDRGLLEVGMRADIVAVDGNPLDDIKALERVKFVMKGGEVYKNEK</sequence>
<dbReference type="SUPFAM" id="SSF51556">
    <property type="entry name" value="Metallo-dependent hydrolases"/>
    <property type="match status" value="1"/>
</dbReference>
<dbReference type="RefSeq" id="WP_097046865.1">
    <property type="nucleotide sequence ID" value="NZ_OBEH01000005.1"/>
</dbReference>
<reference evidence="4" key="1">
    <citation type="submission" date="2017-09" db="EMBL/GenBank/DDBJ databases">
        <authorList>
            <person name="Varghese N."/>
            <person name="Submissions S."/>
        </authorList>
    </citation>
    <scope>NUCLEOTIDE SEQUENCE [LARGE SCALE GENOMIC DNA]</scope>
    <source>
        <strain evidence="4">DSM 25885</strain>
    </source>
</reference>
<dbReference type="Pfam" id="PF01979">
    <property type="entry name" value="Amidohydro_1"/>
    <property type="match status" value="1"/>
</dbReference>
<dbReference type="PANTHER" id="PTHR43135">
    <property type="entry name" value="ALPHA-D-RIBOSE 1-METHYLPHOSPHONATE 5-TRIPHOSPHATE DIPHOSPHATASE"/>
    <property type="match status" value="1"/>
</dbReference>
<dbReference type="Proteomes" id="UP000219048">
    <property type="component" value="Unassembled WGS sequence"/>
</dbReference>
<accession>A0A285MW45</accession>
<dbReference type="CDD" id="cd01299">
    <property type="entry name" value="Met_dep_hydrolase_A"/>
    <property type="match status" value="1"/>
</dbReference>
<proteinExistence type="predicted"/>
<dbReference type="SUPFAM" id="SSF51338">
    <property type="entry name" value="Composite domain of metallo-dependent hydrolases"/>
    <property type="match status" value="2"/>
</dbReference>
<dbReference type="InterPro" id="IPR057744">
    <property type="entry name" value="OTAase-like"/>
</dbReference>
<feature type="chain" id="PRO_5012673545" evidence="1">
    <location>
        <begin position="20"/>
        <end position="427"/>
    </location>
</feature>
<evidence type="ECO:0000313" key="4">
    <source>
        <dbReference type="Proteomes" id="UP000219048"/>
    </source>
</evidence>
<organism evidence="3 4">
    <name type="scientific">Flagellimonas pacifica</name>
    <dbReference type="NCBI Taxonomy" id="1247520"/>
    <lineage>
        <taxon>Bacteria</taxon>
        <taxon>Pseudomonadati</taxon>
        <taxon>Bacteroidota</taxon>
        <taxon>Flavobacteriia</taxon>
        <taxon>Flavobacteriales</taxon>
        <taxon>Flavobacteriaceae</taxon>
        <taxon>Flagellimonas</taxon>
    </lineage>
</organism>
<dbReference type="AlphaFoldDB" id="A0A285MW45"/>
<evidence type="ECO:0000313" key="3">
    <source>
        <dbReference type="EMBL" id="SNZ01419.1"/>
    </source>
</evidence>
<name>A0A285MW45_9FLAO</name>
<dbReference type="Gene3D" id="3.20.20.140">
    <property type="entry name" value="Metal-dependent hydrolases"/>
    <property type="match status" value="1"/>
</dbReference>
<feature type="signal peptide" evidence="1">
    <location>
        <begin position="1"/>
        <end position="19"/>
    </location>
</feature>
<dbReference type="Gene3D" id="2.30.40.10">
    <property type="entry name" value="Urease, subunit C, domain 1"/>
    <property type="match status" value="1"/>
</dbReference>
<feature type="domain" description="Amidohydrolase-related" evidence="2">
    <location>
        <begin position="71"/>
        <end position="422"/>
    </location>
</feature>
<keyword evidence="1" id="KW-0732">Signal</keyword>
<dbReference type="InterPro" id="IPR051781">
    <property type="entry name" value="Metallo-dep_Hydrolase"/>
</dbReference>